<dbReference type="SUPFAM" id="SSF47598">
    <property type="entry name" value="Ribbon-helix-helix"/>
    <property type="match status" value="1"/>
</dbReference>
<dbReference type="Proteomes" id="UP000449678">
    <property type="component" value="Unassembled WGS sequence"/>
</dbReference>
<comment type="caution">
    <text evidence="3">The sequence shown here is derived from an EMBL/GenBank/DDBJ whole genome shotgun (WGS) entry which is preliminary data.</text>
</comment>
<evidence type="ECO:0000313" key="3">
    <source>
        <dbReference type="EMBL" id="MYM34897.1"/>
    </source>
</evidence>
<dbReference type="InterPro" id="IPR005569">
    <property type="entry name" value="Arc_DNA-bd_dom"/>
</dbReference>
<feature type="compositionally biased region" description="Basic and acidic residues" evidence="1">
    <location>
        <begin position="21"/>
        <end position="30"/>
    </location>
</feature>
<proteinExistence type="predicted"/>
<evidence type="ECO:0000313" key="4">
    <source>
        <dbReference type="Proteomes" id="UP000449678"/>
    </source>
</evidence>
<dbReference type="RefSeq" id="WP_160990278.1">
    <property type="nucleotide sequence ID" value="NZ_WWCO01000006.1"/>
</dbReference>
<protein>
    <submittedName>
        <fullName evidence="3">Arc family DNA-binding protein</fullName>
    </submittedName>
</protein>
<feature type="domain" description="Arc-like DNA binding" evidence="2">
    <location>
        <begin position="32"/>
        <end position="64"/>
    </location>
</feature>
<reference evidence="3 4" key="1">
    <citation type="submission" date="2019-12" db="EMBL/GenBank/DDBJ databases">
        <title>Novel species isolated from a subtropical stream in China.</title>
        <authorList>
            <person name="Lu H."/>
        </authorList>
    </citation>
    <scope>NUCLEOTIDE SEQUENCE [LARGE SCALE GENOMIC DNA]</scope>
    <source>
        <strain evidence="3 4">FT94W</strain>
    </source>
</reference>
<dbReference type="InterPro" id="IPR013321">
    <property type="entry name" value="Arc_rbn_hlx_hlx"/>
</dbReference>
<dbReference type="Gene3D" id="1.10.1220.10">
    <property type="entry name" value="Met repressor-like"/>
    <property type="match status" value="1"/>
</dbReference>
<dbReference type="InterPro" id="IPR010985">
    <property type="entry name" value="Ribbon_hlx_hlx"/>
</dbReference>
<feature type="region of interest" description="Disordered" evidence="1">
    <location>
        <begin position="1"/>
        <end position="33"/>
    </location>
</feature>
<gene>
    <name evidence="3" type="ORF">GTP38_11155</name>
</gene>
<evidence type="ECO:0000259" key="2">
    <source>
        <dbReference type="Pfam" id="PF03869"/>
    </source>
</evidence>
<name>A0ABW9V813_9BURK</name>
<dbReference type="Pfam" id="PF03869">
    <property type="entry name" value="Arc"/>
    <property type="match status" value="1"/>
</dbReference>
<evidence type="ECO:0000256" key="1">
    <source>
        <dbReference type="SAM" id="MobiDB-lite"/>
    </source>
</evidence>
<dbReference type="EMBL" id="WWCO01000006">
    <property type="protein sequence ID" value="MYM34897.1"/>
    <property type="molecule type" value="Genomic_DNA"/>
</dbReference>
<dbReference type="GO" id="GO:0003677">
    <property type="term" value="F:DNA binding"/>
    <property type="evidence" value="ECO:0007669"/>
    <property type="project" value="UniProtKB-KW"/>
</dbReference>
<organism evidence="3 4">
    <name type="scientific">Duganella lactea</name>
    <dbReference type="NCBI Taxonomy" id="2692173"/>
    <lineage>
        <taxon>Bacteria</taxon>
        <taxon>Pseudomonadati</taxon>
        <taxon>Pseudomonadota</taxon>
        <taxon>Betaproteobacteria</taxon>
        <taxon>Burkholderiales</taxon>
        <taxon>Oxalobacteraceae</taxon>
        <taxon>Telluria group</taxon>
        <taxon>Duganella</taxon>
    </lineage>
</organism>
<keyword evidence="4" id="KW-1185">Reference proteome</keyword>
<sequence>MSFDIKKQQSATMSRIIARMTDSKKPKETHQTSVRLPHPLHAELKAVAESKGWSINDEINFRLRAFALHEQMLAVASDVTDIKSMVRRIADSK</sequence>
<accession>A0ABW9V813</accession>
<keyword evidence="3" id="KW-0238">DNA-binding</keyword>